<feature type="transmembrane region" description="Helical" evidence="4">
    <location>
        <begin position="169"/>
        <end position="187"/>
    </location>
</feature>
<dbReference type="STRING" id="48936.NJ75_03450"/>
<feature type="transmembrane region" description="Helical" evidence="4">
    <location>
        <begin position="279"/>
        <end position="299"/>
    </location>
</feature>
<dbReference type="Gene3D" id="1.20.1250.20">
    <property type="entry name" value="MFS general substrate transporter like domains"/>
    <property type="match status" value="1"/>
</dbReference>
<evidence type="ECO:0000313" key="7">
    <source>
        <dbReference type="Proteomes" id="UP000031338"/>
    </source>
</evidence>
<keyword evidence="1 4" id="KW-0812">Transmembrane</keyword>
<sequence>MIGGQGREHRFLALYALAWAGSTIAYVPFLTLLLPMHVRELAGSEAVRWLAATTFLGAIAASLCNIAFGWASDLVGRRRPFVLAGLLLSSVMLQIAPRTGTLLSLTAVIALWQVGLNMMLGPLSAWAGDQVPDGRKGLLGGLLAFAPASGALAGALATLGDAFSLETRFAVVGVIVALCVLPLVLLGEDGFAQTRARPAEGSDVARKVLKGMATRMWLARLLVQISEASLFAFFYLWLRSVDPGLADGAIARVLLTAMVIGALVALVAGDRADRTGQPVSPLVISSIGAALGLIIMALAEGRDGAIAGYILFGLSTSAFLALHSAHTLRVLPDSARRGRDLGLFNLTNTIPSLAMPALTLALVPSLGFSALFVVLALLALCATLLLAGLRRTA</sequence>
<comment type="caution">
    <text evidence="6">The sequence shown here is derived from an EMBL/GenBank/DDBJ whole genome shotgun (WGS) entry which is preliminary data.</text>
</comment>
<dbReference type="PANTHER" id="PTHR23528:SF1">
    <property type="entry name" value="MAJOR FACILITATOR SUPERFAMILY (MFS) PROFILE DOMAIN-CONTAINING PROTEIN"/>
    <property type="match status" value="1"/>
</dbReference>
<accession>A0A0B9A412</accession>
<dbReference type="Proteomes" id="UP000031338">
    <property type="component" value="Unassembled WGS sequence"/>
</dbReference>
<dbReference type="PATRIC" id="fig|48936.3.peg.3477"/>
<dbReference type="RefSeq" id="WP_039336649.1">
    <property type="nucleotide sequence ID" value="NZ_JRVC01000019.1"/>
</dbReference>
<dbReference type="PANTHER" id="PTHR23528">
    <property type="match status" value="1"/>
</dbReference>
<evidence type="ECO:0000256" key="2">
    <source>
        <dbReference type="ARBA" id="ARBA00022989"/>
    </source>
</evidence>
<dbReference type="AlphaFoldDB" id="A0A0B9A412"/>
<evidence type="ECO:0000259" key="5">
    <source>
        <dbReference type="PROSITE" id="PS50850"/>
    </source>
</evidence>
<evidence type="ECO:0000313" key="6">
    <source>
        <dbReference type="EMBL" id="KHS44048.1"/>
    </source>
</evidence>
<feature type="transmembrane region" description="Helical" evidence="4">
    <location>
        <begin position="46"/>
        <end position="68"/>
    </location>
</feature>
<feature type="domain" description="Major facilitator superfamily (MFS) profile" evidence="5">
    <location>
        <begin position="212"/>
        <end position="393"/>
    </location>
</feature>
<feature type="transmembrane region" description="Helical" evidence="4">
    <location>
        <begin position="369"/>
        <end position="389"/>
    </location>
</feature>
<feature type="transmembrane region" description="Helical" evidence="4">
    <location>
        <begin position="217"/>
        <end position="237"/>
    </location>
</feature>
<name>A0A0B9A412_9SPHN</name>
<proteinExistence type="predicted"/>
<dbReference type="EMBL" id="JRVC01000019">
    <property type="protein sequence ID" value="KHS44048.1"/>
    <property type="molecule type" value="Genomic_DNA"/>
</dbReference>
<keyword evidence="2 4" id="KW-1133">Transmembrane helix</keyword>
<feature type="transmembrane region" description="Helical" evidence="4">
    <location>
        <begin position="102"/>
        <end position="126"/>
    </location>
</feature>
<dbReference type="Pfam" id="PF07690">
    <property type="entry name" value="MFS_1"/>
    <property type="match status" value="1"/>
</dbReference>
<keyword evidence="7" id="KW-1185">Reference proteome</keyword>
<feature type="transmembrane region" description="Helical" evidence="4">
    <location>
        <begin position="343"/>
        <end position="363"/>
    </location>
</feature>
<evidence type="ECO:0000256" key="3">
    <source>
        <dbReference type="ARBA" id="ARBA00023136"/>
    </source>
</evidence>
<gene>
    <name evidence="6" type="ORF">NJ75_03450</name>
</gene>
<evidence type="ECO:0000256" key="4">
    <source>
        <dbReference type="SAM" id="Phobius"/>
    </source>
</evidence>
<feature type="transmembrane region" description="Helical" evidence="4">
    <location>
        <begin position="138"/>
        <end position="157"/>
    </location>
</feature>
<feature type="transmembrane region" description="Helical" evidence="4">
    <location>
        <begin position="80"/>
        <end position="96"/>
    </location>
</feature>
<dbReference type="GO" id="GO:0022857">
    <property type="term" value="F:transmembrane transporter activity"/>
    <property type="evidence" value="ECO:0007669"/>
    <property type="project" value="InterPro"/>
</dbReference>
<feature type="transmembrane region" description="Helical" evidence="4">
    <location>
        <begin position="305"/>
        <end position="322"/>
    </location>
</feature>
<dbReference type="InterPro" id="IPR020846">
    <property type="entry name" value="MFS_dom"/>
</dbReference>
<keyword evidence="3 4" id="KW-0472">Membrane</keyword>
<dbReference type="InterPro" id="IPR036259">
    <property type="entry name" value="MFS_trans_sf"/>
</dbReference>
<feature type="transmembrane region" description="Helical" evidence="4">
    <location>
        <begin position="12"/>
        <end position="34"/>
    </location>
</feature>
<feature type="transmembrane region" description="Helical" evidence="4">
    <location>
        <begin position="249"/>
        <end position="267"/>
    </location>
</feature>
<organism evidence="6 7">
    <name type="scientific">Novosphingobium subterraneum</name>
    <dbReference type="NCBI Taxonomy" id="48936"/>
    <lineage>
        <taxon>Bacteria</taxon>
        <taxon>Pseudomonadati</taxon>
        <taxon>Pseudomonadota</taxon>
        <taxon>Alphaproteobacteria</taxon>
        <taxon>Sphingomonadales</taxon>
        <taxon>Sphingomonadaceae</taxon>
        <taxon>Novosphingobium</taxon>
    </lineage>
</organism>
<protein>
    <submittedName>
        <fullName evidence="6">Major facilitator transporter</fullName>
    </submittedName>
</protein>
<evidence type="ECO:0000256" key="1">
    <source>
        <dbReference type="ARBA" id="ARBA00022692"/>
    </source>
</evidence>
<dbReference type="InterPro" id="IPR011701">
    <property type="entry name" value="MFS"/>
</dbReference>
<dbReference type="SUPFAM" id="SSF103473">
    <property type="entry name" value="MFS general substrate transporter"/>
    <property type="match status" value="1"/>
</dbReference>
<reference evidence="6 7" key="1">
    <citation type="submission" date="2014-10" db="EMBL/GenBank/DDBJ databases">
        <title>Draft genome sequence of Novosphingobium subterraneum DSM 12447.</title>
        <authorList>
            <person name="Gan H.M."/>
            <person name="Gan H.Y."/>
            <person name="Savka M.A."/>
        </authorList>
    </citation>
    <scope>NUCLEOTIDE SEQUENCE [LARGE SCALE GENOMIC DNA]</scope>
    <source>
        <strain evidence="6 7">DSM 12447</strain>
    </source>
</reference>
<dbReference type="PROSITE" id="PS50850">
    <property type="entry name" value="MFS"/>
    <property type="match status" value="1"/>
</dbReference>